<comment type="caution">
    <text evidence="1">The sequence shown here is derived from an EMBL/GenBank/DDBJ whole genome shotgun (WGS) entry which is preliminary data.</text>
</comment>
<evidence type="ECO:0000313" key="1">
    <source>
        <dbReference type="EMBL" id="KAJ8683111.1"/>
    </source>
</evidence>
<dbReference type="EMBL" id="CM056741">
    <property type="protein sequence ID" value="KAJ8683111.1"/>
    <property type="molecule type" value="Genomic_DNA"/>
</dbReference>
<gene>
    <name evidence="1" type="ORF">QAD02_018903</name>
</gene>
<accession>A0ACC2PJU7</accession>
<reference evidence="1" key="1">
    <citation type="submission" date="2023-04" db="EMBL/GenBank/DDBJ databases">
        <title>A chromosome-level genome assembly of the parasitoid wasp Eretmocerus hayati.</title>
        <authorList>
            <person name="Zhong Y."/>
            <person name="Liu S."/>
            <person name="Liu Y."/>
        </authorList>
    </citation>
    <scope>NUCLEOTIDE SEQUENCE</scope>
    <source>
        <strain evidence="1">ZJU_SS_LIU_2023</strain>
    </source>
</reference>
<protein>
    <submittedName>
        <fullName evidence="1">Uncharacterized protein</fullName>
    </submittedName>
</protein>
<organism evidence="1 2">
    <name type="scientific">Eretmocerus hayati</name>
    <dbReference type="NCBI Taxonomy" id="131215"/>
    <lineage>
        <taxon>Eukaryota</taxon>
        <taxon>Metazoa</taxon>
        <taxon>Ecdysozoa</taxon>
        <taxon>Arthropoda</taxon>
        <taxon>Hexapoda</taxon>
        <taxon>Insecta</taxon>
        <taxon>Pterygota</taxon>
        <taxon>Neoptera</taxon>
        <taxon>Endopterygota</taxon>
        <taxon>Hymenoptera</taxon>
        <taxon>Apocrita</taxon>
        <taxon>Proctotrupomorpha</taxon>
        <taxon>Chalcidoidea</taxon>
        <taxon>Aphelinidae</taxon>
        <taxon>Aphelininae</taxon>
        <taxon>Eretmocerus</taxon>
    </lineage>
</organism>
<dbReference type="Proteomes" id="UP001239111">
    <property type="component" value="Chromosome 1"/>
</dbReference>
<sequence>MLIFLHRLGFCLLLAAKGILLMRLLMKRNCAGISGKTQLLYAIIFIARYIDIFANFSSGPELTALPKFTLIALSYGIVLLMFFCCSESYQIHHDKFRIDLLIVPCLVLSMLANYGMNIVEVMWSFSVFLESVAILPQLYMISKQKRVESIVYHYITLLAVSKMLLLIEGIYSQMYYVRYADRISLAAGIIQLMFYFDFFSNDLPLMSAVQPPCPTCGRSQDEPAEHGDGTNGVNDVESGIMSREAKEQEALRSAAAAVAAAQGHSQEQHLMEESCPPPYEAAVVLNPATLLESQKEESTEPTVIATERETKESEVRVQA</sequence>
<evidence type="ECO:0000313" key="2">
    <source>
        <dbReference type="Proteomes" id="UP001239111"/>
    </source>
</evidence>
<name>A0ACC2PJU7_9HYME</name>
<keyword evidence="2" id="KW-1185">Reference proteome</keyword>
<proteinExistence type="predicted"/>